<comment type="caution">
    <text evidence="1">The sequence shown here is derived from an EMBL/GenBank/DDBJ whole genome shotgun (WGS) entry which is preliminary data.</text>
</comment>
<organism evidence="1 2">
    <name type="scientific">Candidatus Woesebacteria bacterium RIFCSPHIGHO2_01_FULL_39_28</name>
    <dbReference type="NCBI Taxonomy" id="1802496"/>
    <lineage>
        <taxon>Bacteria</taxon>
        <taxon>Candidatus Woeseibacteriota</taxon>
    </lineage>
</organism>
<dbReference type="EMBL" id="MGGI01000007">
    <property type="protein sequence ID" value="OGM27142.1"/>
    <property type="molecule type" value="Genomic_DNA"/>
</dbReference>
<dbReference type="Proteomes" id="UP000178851">
    <property type="component" value="Unassembled WGS sequence"/>
</dbReference>
<gene>
    <name evidence="1" type="ORF">A2627_05900</name>
</gene>
<sequence>MKVQYSNNDDILTIQLQRGKIDDAYETENMIVHVDKNNQPILLDIFNATKFLRNLDKSLPENVKQRVFL</sequence>
<dbReference type="PANTHER" id="PTHR37029:SF1">
    <property type="entry name" value="SSR1768 PROTEIN"/>
    <property type="match status" value="1"/>
</dbReference>
<proteinExistence type="predicted"/>
<dbReference type="Pfam" id="PF10049">
    <property type="entry name" value="DUF2283"/>
    <property type="match status" value="1"/>
</dbReference>
<dbReference type="InterPro" id="IPR019270">
    <property type="entry name" value="DUF2283"/>
</dbReference>
<evidence type="ECO:0008006" key="3">
    <source>
        <dbReference type="Google" id="ProtNLM"/>
    </source>
</evidence>
<evidence type="ECO:0000313" key="2">
    <source>
        <dbReference type="Proteomes" id="UP000178851"/>
    </source>
</evidence>
<reference evidence="1 2" key="1">
    <citation type="journal article" date="2016" name="Nat. Commun.">
        <title>Thousands of microbial genomes shed light on interconnected biogeochemical processes in an aquifer system.</title>
        <authorList>
            <person name="Anantharaman K."/>
            <person name="Brown C.T."/>
            <person name="Hug L.A."/>
            <person name="Sharon I."/>
            <person name="Castelle C.J."/>
            <person name="Probst A.J."/>
            <person name="Thomas B.C."/>
            <person name="Singh A."/>
            <person name="Wilkins M.J."/>
            <person name="Karaoz U."/>
            <person name="Brodie E.L."/>
            <person name="Williams K.H."/>
            <person name="Hubbard S.S."/>
            <person name="Banfield J.F."/>
        </authorList>
    </citation>
    <scope>NUCLEOTIDE SEQUENCE [LARGE SCALE GENOMIC DNA]</scope>
</reference>
<name>A0A1F7YIR2_9BACT</name>
<dbReference type="PANTHER" id="PTHR37029">
    <property type="entry name" value="SSR1768 PROTEIN"/>
    <property type="match status" value="1"/>
</dbReference>
<protein>
    <recommendedName>
        <fullName evidence="3">DUF2283 domain-containing protein</fullName>
    </recommendedName>
</protein>
<dbReference type="AlphaFoldDB" id="A0A1F7YIR2"/>
<evidence type="ECO:0000313" key="1">
    <source>
        <dbReference type="EMBL" id="OGM27142.1"/>
    </source>
</evidence>
<accession>A0A1F7YIR2</accession>